<dbReference type="EMBL" id="CAJPDQ010000030">
    <property type="protein sequence ID" value="CAF9928654.1"/>
    <property type="molecule type" value="Genomic_DNA"/>
</dbReference>
<dbReference type="GO" id="GO:0019867">
    <property type="term" value="C:outer membrane"/>
    <property type="evidence" value="ECO:0007669"/>
    <property type="project" value="InterPro"/>
</dbReference>
<protein>
    <recommendedName>
        <fullName evidence="4">Glycine zipper 2TM domain-containing protein</fullName>
    </recommendedName>
</protein>
<dbReference type="AlphaFoldDB" id="A0A8H3FQ89"/>
<dbReference type="Pfam" id="PF05433">
    <property type="entry name" value="Rick_17kDa_Anti"/>
    <property type="match status" value="1"/>
</dbReference>
<keyword evidence="6" id="KW-1185">Reference proteome</keyword>
<sequence>MTTHEQYRPQEYARTDFARDHEFPPHSSHQYAGQMTAYQPTSGPVAMTQPLPQPQQYQQNAAVFDNVYGPAKSGNRSTADRDRRRPHGEKEDESETEPQTEQQTEPEQQKTANTGGPLLGAATGAVLGANIGSGEGYRAAGTLGGVAAGALIGNTLERASKDRRQKKEDSEREVVHSAQQEQDRYNDKYTKIANAAPGYGSCLLPSDTSHGGSVNRNSRATPAS</sequence>
<name>A0A8H3FQ89_9LECA</name>
<dbReference type="InterPro" id="IPR051407">
    <property type="entry name" value="Bact_OM_lipoprot/Surf_antigen"/>
</dbReference>
<organism evidence="5 6">
    <name type="scientific">Gomphillus americanus</name>
    <dbReference type="NCBI Taxonomy" id="1940652"/>
    <lineage>
        <taxon>Eukaryota</taxon>
        <taxon>Fungi</taxon>
        <taxon>Dikarya</taxon>
        <taxon>Ascomycota</taxon>
        <taxon>Pezizomycotina</taxon>
        <taxon>Lecanoromycetes</taxon>
        <taxon>OSLEUM clade</taxon>
        <taxon>Ostropomycetidae</taxon>
        <taxon>Ostropales</taxon>
        <taxon>Graphidaceae</taxon>
        <taxon>Gomphilloideae</taxon>
        <taxon>Gomphillus</taxon>
    </lineage>
</organism>
<feature type="compositionally biased region" description="Basic and acidic residues" evidence="3">
    <location>
        <begin position="1"/>
        <end position="24"/>
    </location>
</feature>
<evidence type="ECO:0000313" key="6">
    <source>
        <dbReference type="Proteomes" id="UP000664169"/>
    </source>
</evidence>
<reference evidence="5" key="1">
    <citation type="submission" date="2021-03" db="EMBL/GenBank/DDBJ databases">
        <authorList>
            <person name="Tagirdzhanova G."/>
        </authorList>
    </citation>
    <scope>NUCLEOTIDE SEQUENCE</scope>
</reference>
<feature type="compositionally biased region" description="Low complexity" evidence="3">
    <location>
        <begin position="99"/>
        <end position="122"/>
    </location>
</feature>
<feature type="compositionally biased region" description="Polar residues" evidence="3">
    <location>
        <begin position="27"/>
        <end position="42"/>
    </location>
</feature>
<evidence type="ECO:0000256" key="1">
    <source>
        <dbReference type="ARBA" id="ARBA00004370"/>
    </source>
</evidence>
<gene>
    <name evidence="5" type="ORF">GOMPHAMPRED_005197</name>
</gene>
<evidence type="ECO:0000256" key="3">
    <source>
        <dbReference type="SAM" id="MobiDB-lite"/>
    </source>
</evidence>
<feature type="compositionally biased region" description="Polar residues" evidence="3">
    <location>
        <begin position="206"/>
        <end position="224"/>
    </location>
</feature>
<evidence type="ECO:0000259" key="4">
    <source>
        <dbReference type="Pfam" id="PF05433"/>
    </source>
</evidence>
<feature type="region of interest" description="Disordered" evidence="3">
    <location>
        <begin position="201"/>
        <end position="224"/>
    </location>
</feature>
<feature type="domain" description="Glycine zipper 2TM" evidence="4">
    <location>
        <begin position="118"/>
        <end position="156"/>
    </location>
</feature>
<accession>A0A8H3FQ89</accession>
<dbReference type="InterPro" id="IPR008816">
    <property type="entry name" value="Gly_zipper_2TM_dom"/>
</dbReference>
<dbReference type="PANTHER" id="PTHR35603:SF2">
    <property type="entry name" value="OUTER MEMBRANE LIPOPROTEIN"/>
    <property type="match status" value="1"/>
</dbReference>
<comment type="subcellular location">
    <subcellularLocation>
        <location evidence="1">Membrane</location>
    </subcellularLocation>
</comment>
<dbReference type="Proteomes" id="UP000664169">
    <property type="component" value="Unassembled WGS sequence"/>
</dbReference>
<evidence type="ECO:0000256" key="2">
    <source>
        <dbReference type="ARBA" id="ARBA00023136"/>
    </source>
</evidence>
<evidence type="ECO:0000313" key="5">
    <source>
        <dbReference type="EMBL" id="CAF9928654.1"/>
    </source>
</evidence>
<keyword evidence="2" id="KW-0472">Membrane</keyword>
<feature type="region of interest" description="Disordered" evidence="3">
    <location>
        <begin position="158"/>
        <end position="186"/>
    </location>
</feature>
<dbReference type="PANTHER" id="PTHR35603">
    <property type="match status" value="1"/>
</dbReference>
<comment type="caution">
    <text evidence="5">The sequence shown here is derived from an EMBL/GenBank/DDBJ whole genome shotgun (WGS) entry which is preliminary data.</text>
</comment>
<feature type="region of interest" description="Disordered" evidence="3">
    <location>
        <begin position="1"/>
        <end position="122"/>
    </location>
</feature>
<proteinExistence type="predicted"/>